<feature type="compositionally biased region" description="Polar residues" evidence="2">
    <location>
        <begin position="492"/>
        <end position="505"/>
    </location>
</feature>
<dbReference type="CDD" id="cd04481">
    <property type="entry name" value="RPA1_DBD_B_like"/>
    <property type="match status" value="1"/>
</dbReference>
<evidence type="ECO:0000313" key="4">
    <source>
        <dbReference type="EMBL" id="KAJ4811400.1"/>
    </source>
</evidence>
<dbReference type="InterPro" id="IPR031657">
    <property type="entry name" value="REPA_OB_2"/>
</dbReference>
<dbReference type="EMBL" id="JAMFTS010000001">
    <property type="protein sequence ID" value="KAJ4811400.1"/>
    <property type="molecule type" value="Genomic_DNA"/>
</dbReference>
<dbReference type="Proteomes" id="UP001140206">
    <property type="component" value="Chromosome 1"/>
</dbReference>
<organism evidence="4 5">
    <name type="scientific">Rhynchospora pubera</name>
    <dbReference type="NCBI Taxonomy" id="906938"/>
    <lineage>
        <taxon>Eukaryota</taxon>
        <taxon>Viridiplantae</taxon>
        <taxon>Streptophyta</taxon>
        <taxon>Embryophyta</taxon>
        <taxon>Tracheophyta</taxon>
        <taxon>Spermatophyta</taxon>
        <taxon>Magnoliopsida</taxon>
        <taxon>Liliopsida</taxon>
        <taxon>Poales</taxon>
        <taxon>Cyperaceae</taxon>
        <taxon>Cyperoideae</taxon>
        <taxon>Rhynchosporeae</taxon>
        <taxon>Rhynchospora</taxon>
    </lineage>
</organism>
<proteinExistence type="predicted"/>
<feature type="region of interest" description="Disordered" evidence="2">
    <location>
        <begin position="446"/>
        <end position="544"/>
    </location>
</feature>
<dbReference type="PANTHER" id="PTHR47165:SF4">
    <property type="entry name" value="OS03G0429900 PROTEIN"/>
    <property type="match status" value="1"/>
</dbReference>
<dbReference type="AlphaFoldDB" id="A0AAV8H0I7"/>
<feature type="compositionally biased region" description="Polar residues" evidence="2">
    <location>
        <begin position="451"/>
        <end position="474"/>
    </location>
</feature>
<sequence>MTKVTMSNVVPISKITNRIHGVLHCRVFKLWDAVDTKTGNIWGKNFVVADNEGGAIQGIVPIDIYHRIEGDFKEGYVCEIGRFTAQHVKENGFTTVPHEFTLSLSRQTCIKQLSSKSVDMPLYFFAFKPLEDIGTDITNENEPIDIIGVVTDFSRIEEKMVKGRPTKMQVLYISNERGHTVELTLWANYIEKVDINGVYERVNNDPIILACSSVLIKEWRGNYSIRAYAGTRFFTDTSIKEISDYLERLELSGKVLKKDHIVSVGANTSPSAQQSNNSEPKGISLLDLSMLPLDTSTGGRYICEAEIVGINNLFDWYFEGCSKCQTKMKDNYCGVCKGRKEKAAIYRILLEVKDGDAQAEFCAMADTAQEIVGEPATTVIDQSRLNSDGVPVMLHKLIGKTFKFTISGKLQGSYKNHRLYKVLQSEVVSKDKELLLAPIPEDSVVVEDDGANNNTNTRSSEMLASDGSKGSTISMKPIKQEFKTPEKMGLLPSTSQTPLTPASDNKGQKQKRKDLDGVAKTVYSKSPRRRLIMDKQNDSDDASP</sequence>
<evidence type="ECO:0000313" key="5">
    <source>
        <dbReference type="Proteomes" id="UP001140206"/>
    </source>
</evidence>
<evidence type="ECO:0000256" key="1">
    <source>
        <dbReference type="ARBA" id="ARBA00023125"/>
    </source>
</evidence>
<name>A0AAV8H0I7_9POAL</name>
<feature type="domain" description="Replication protein A OB" evidence="3">
    <location>
        <begin position="138"/>
        <end position="222"/>
    </location>
</feature>
<dbReference type="GO" id="GO:0003677">
    <property type="term" value="F:DNA binding"/>
    <property type="evidence" value="ECO:0007669"/>
    <property type="project" value="UniProtKB-KW"/>
</dbReference>
<dbReference type="Gene3D" id="2.40.50.140">
    <property type="entry name" value="Nucleic acid-binding proteins"/>
    <property type="match status" value="3"/>
</dbReference>
<evidence type="ECO:0000259" key="3">
    <source>
        <dbReference type="Pfam" id="PF16900"/>
    </source>
</evidence>
<reference evidence="4" key="1">
    <citation type="submission" date="2022-08" db="EMBL/GenBank/DDBJ databases">
        <authorList>
            <person name="Marques A."/>
        </authorList>
    </citation>
    <scope>NUCLEOTIDE SEQUENCE</scope>
    <source>
        <strain evidence="4">RhyPub2mFocal</strain>
        <tissue evidence="4">Leaves</tissue>
    </source>
</reference>
<keyword evidence="1" id="KW-0238">DNA-binding</keyword>
<dbReference type="InterPro" id="IPR012340">
    <property type="entry name" value="NA-bd_OB-fold"/>
</dbReference>
<dbReference type="Pfam" id="PF16900">
    <property type="entry name" value="REPA_OB_2"/>
    <property type="match status" value="1"/>
</dbReference>
<gene>
    <name evidence="4" type="ORF">LUZ62_023966</name>
</gene>
<protein>
    <submittedName>
        <fullName evidence="4">Replication factor-A carboxy-terminal domain protein</fullName>
    </submittedName>
</protein>
<dbReference type="PANTHER" id="PTHR47165">
    <property type="entry name" value="OS03G0429900 PROTEIN"/>
    <property type="match status" value="1"/>
</dbReference>
<dbReference type="SUPFAM" id="SSF50249">
    <property type="entry name" value="Nucleic acid-binding proteins"/>
    <property type="match status" value="2"/>
</dbReference>
<accession>A0AAV8H0I7</accession>
<keyword evidence="5" id="KW-1185">Reference proteome</keyword>
<comment type="caution">
    <text evidence="4">The sequence shown here is derived from an EMBL/GenBank/DDBJ whole genome shotgun (WGS) entry which is preliminary data.</text>
</comment>
<evidence type="ECO:0000256" key="2">
    <source>
        <dbReference type="SAM" id="MobiDB-lite"/>
    </source>
</evidence>